<dbReference type="Pfam" id="PF05239">
    <property type="entry name" value="PRC"/>
    <property type="match status" value="1"/>
</dbReference>
<dbReference type="PANTHER" id="PTHR36505">
    <property type="entry name" value="BLR1072 PROTEIN"/>
    <property type="match status" value="1"/>
</dbReference>
<feature type="domain" description="PRC-barrel" evidence="2">
    <location>
        <begin position="41"/>
        <end position="119"/>
    </location>
</feature>
<sequence length="134" mass="14064">MRRIALAALAATLLASPVLAESAKPVAPPAAVKFAPVPPEAVLSYNLIGLNVVDGTNSNVGEIKDLTIEHGKLSGFILSVGGFLGLGERYVSVDPTSVGLTYDESAKKWVASINATKEALKAAPEFKYEGKFKH</sequence>
<evidence type="ECO:0000259" key="2">
    <source>
        <dbReference type="Pfam" id="PF05239"/>
    </source>
</evidence>
<dbReference type="InterPro" id="IPR011033">
    <property type="entry name" value="PRC_barrel-like_sf"/>
</dbReference>
<dbReference type="RefSeq" id="WP_147819009.1">
    <property type="nucleotide sequence ID" value="NZ_BPRA01000009.1"/>
</dbReference>
<name>A0ABQ4TNS7_9HYPH</name>
<dbReference type="PANTHER" id="PTHR36505:SF1">
    <property type="entry name" value="BLR1072 PROTEIN"/>
    <property type="match status" value="1"/>
</dbReference>
<keyword evidence="1" id="KW-0732">Signal</keyword>
<feature type="signal peptide" evidence="1">
    <location>
        <begin position="1"/>
        <end position="20"/>
    </location>
</feature>
<dbReference type="Proteomes" id="UP001055101">
    <property type="component" value="Unassembled WGS sequence"/>
</dbReference>
<dbReference type="EMBL" id="BPRA01000009">
    <property type="protein sequence ID" value="GJE55710.1"/>
    <property type="molecule type" value="Genomic_DNA"/>
</dbReference>
<organism evidence="3 4">
    <name type="scientific">Methylobacterium thuringiense</name>
    <dbReference type="NCBI Taxonomy" id="1003091"/>
    <lineage>
        <taxon>Bacteria</taxon>
        <taxon>Pseudomonadati</taxon>
        <taxon>Pseudomonadota</taxon>
        <taxon>Alphaproteobacteria</taxon>
        <taxon>Hyphomicrobiales</taxon>
        <taxon>Methylobacteriaceae</taxon>
        <taxon>Methylobacterium</taxon>
    </lineage>
</organism>
<feature type="chain" id="PRO_5046181151" description="PRC-barrel domain-containing protein" evidence="1">
    <location>
        <begin position="21"/>
        <end position="134"/>
    </location>
</feature>
<keyword evidence="4" id="KW-1185">Reference proteome</keyword>
<evidence type="ECO:0000313" key="4">
    <source>
        <dbReference type="Proteomes" id="UP001055101"/>
    </source>
</evidence>
<reference evidence="3" key="2">
    <citation type="submission" date="2021-08" db="EMBL/GenBank/DDBJ databases">
        <authorList>
            <person name="Tani A."/>
            <person name="Ola A."/>
            <person name="Ogura Y."/>
            <person name="Katsura K."/>
            <person name="Hayashi T."/>
        </authorList>
    </citation>
    <scope>NUCLEOTIDE SEQUENCE</scope>
    <source>
        <strain evidence="3">DSM 23674</strain>
    </source>
</reference>
<proteinExistence type="predicted"/>
<dbReference type="InterPro" id="IPR027275">
    <property type="entry name" value="PRC-brl_dom"/>
</dbReference>
<accession>A0ABQ4TNS7</accession>
<gene>
    <name evidence="3" type="ORF">EKPJFOCH_2205</name>
</gene>
<evidence type="ECO:0000256" key="1">
    <source>
        <dbReference type="SAM" id="SignalP"/>
    </source>
</evidence>
<dbReference type="SUPFAM" id="SSF50346">
    <property type="entry name" value="PRC-barrel domain"/>
    <property type="match status" value="1"/>
</dbReference>
<evidence type="ECO:0000313" key="3">
    <source>
        <dbReference type="EMBL" id="GJE55710.1"/>
    </source>
</evidence>
<reference evidence="3" key="1">
    <citation type="journal article" date="2021" name="Front. Microbiol.">
        <title>Comprehensive Comparative Genomics and Phenotyping of Methylobacterium Species.</title>
        <authorList>
            <person name="Alessa O."/>
            <person name="Ogura Y."/>
            <person name="Fujitani Y."/>
            <person name="Takami H."/>
            <person name="Hayashi T."/>
            <person name="Sahin N."/>
            <person name="Tani A."/>
        </authorList>
    </citation>
    <scope>NUCLEOTIDE SEQUENCE</scope>
    <source>
        <strain evidence="3">DSM 23674</strain>
    </source>
</reference>
<comment type="caution">
    <text evidence="3">The sequence shown here is derived from an EMBL/GenBank/DDBJ whole genome shotgun (WGS) entry which is preliminary data.</text>
</comment>
<dbReference type="Gene3D" id="2.30.30.240">
    <property type="entry name" value="PRC-barrel domain"/>
    <property type="match status" value="1"/>
</dbReference>
<protein>
    <recommendedName>
        <fullName evidence="2">PRC-barrel domain-containing protein</fullName>
    </recommendedName>
</protein>